<proteinExistence type="predicted"/>
<protein>
    <submittedName>
        <fullName evidence="1">UPF0223 family protein</fullName>
    </submittedName>
</protein>
<dbReference type="SUPFAM" id="SSF158504">
    <property type="entry name" value="BH2638-like"/>
    <property type="match status" value="1"/>
</dbReference>
<dbReference type="EMBL" id="JBHTLH010000035">
    <property type="protein sequence ID" value="MFD1125612.1"/>
    <property type="molecule type" value="Genomic_DNA"/>
</dbReference>
<sequence length="94" mass="10885">MNENYSYPLLDGLNDNEVIKLVTFFQQVEAAYERPNGVNRQAFINAYRTFTTMIPSKMEQKQLAAQFEERSGYSVYRVVKQSKQPGKNLKVNEA</sequence>
<dbReference type="Gene3D" id="1.10.220.80">
    <property type="entry name" value="BH2638-like"/>
    <property type="match status" value="1"/>
</dbReference>
<keyword evidence="2" id="KW-1185">Reference proteome</keyword>
<organism evidence="1 2">
    <name type="scientific">Lentilactobacillus raoultii</name>
    <dbReference type="NCBI Taxonomy" id="1987503"/>
    <lineage>
        <taxon>Bacteria</taxon>
        <taxon>Bacillati</taxon>
        <taxon>Bacillota</taxon>
        <taxon>Bacilli</taxon>
        <taxon>Lactobacillales</taxon>
        <taxon>Lactobacillaceae</taxon>
        <taxon>Lentilactobacillus</taxon>
    </lineage>
</organism>
<dbReference type="InterPro" id="IPR007920">
    <property type="entry name" value="UPF0223"/>
</dbReference>
<dbReference type="Proteomes" id="UP001597156">
    <property type="component" value="Unassembled WGS sequence"/>
</dbReference>
<reference evidence="2" key="1">
    <citation type="journal article" date="2019" name="Int. J. Syst. Evol. Microbiol.">
        <title>The Global Catalogue of Microorganisms (GCM) 10K type strain sequencing project: providing services to taxonomists for standard genome sequencing and annotation.</title>
        <authorList>
            <consortium name="The Broad Institute Genomics Platform"/>
            <consortium name="The Broad Institute Genome Sequencing Center for Infectious Disease"/>
            <person name="Wu L."/>
            <person name="Ma J."/>
        </authorList>
    </citation>
    <scope>NUCLEOTIDE SEQUENCE [LARGE SCALE GENOMIC DNA]</scope>
    <source>
        <strain evidence="2">CCUG 71848</strain>
    </source>
</reference>
<evidence type="ECO:0000313" key="1">
    <source>
        <dbReference type="EMBL" id="MFD1125612.1"/>
    </source>
</evidence>
<comment type="caution">
    <text evidence="1">The sequence shown here is derived from an EMBL/GenBank/DDBJ whole genome shotgun (WGS) entry which is preliminary data.</text>
</comment>
<dbReference type="RefSeq" id="WP_121977521.1">
    <property type="nucleotide sequence ID" value="NZ_JBHTLH010000035.1"/>
</dbReference>
<dbReference type="Pfam" id="PF05256">
    <property type="entry name" value="UPF0223"/>
    <property type="match status" value="1"/>
</dbReference>
<dbReference type="InterPro" id="IPR023324">
    <property type="entry name" value="BH2638-like_sf"/>
</dbReference>
<name>A0ABW3PPW1_9LACO</name>
<accession>A0ABW3PPW1</accession>
<gene>
    <name evidence="1" type="ORF">ACFQ22_09650</name>
</gene>
<evidence type="ECO:0000313" key="2">
    <source>
        <dbReference type="Proteomes" id="UP001597156"/>
    </source>
</evidence>
<dbReference type="NCBIfam" id="NF003353">
    <property type="entry name" value="PRK04387.1"/>
    <property type="match status" value="1"/>
</dbReference>